<dbReference type="CDD" id="cd16473">
    <property type="entry name" value="RING-H2_RNF103"/>
    <property type="match status" value="1"/>
</dbReference>
<gene>
    <name evidence="7" type="ORF">NEZAVI_LOCUS1708</name>
</gene>
<dbReference type="InterPro" id="IPR042494">
    <property type="entry name" value="RNF103"/>
</dbReference>
<dbReference type="GO" id="GO:0005783">
    <property type="term" value="C:endoplasmic reticulum"/>
    <property type="evidence" value="ECO:0007669"/>
    <property type="project" value="TreeGrafter"/>
</dbReference>
<dbReference type="InterPro" id="IPR013083">
    <property type="entry name" value="Znf_RING/FYVE/PHD"/>
</dbReference>
<proteinExistence type="predicted"/>
<dbReference type="SMART" id="SM00184">
    <property type="entry name" value="RING"/>
    <property type="match status" value="1"/>
</dbReference>
<reference evidence="7" key="1">
    <citation type="submission" date="2022-01" db="EMBL/GenBank/DDBJ databases">
        <authorList>
            <person name="King R."/>
        </authorList>
    </citation>
    <scope>NUCLEOTIDE SEQUENCE</scope>
</reference>
<dbReference type="GO" id="GO:0016567">
    <property type="term" value="P:protein ubiquitination"/>
    <property type="evidence" value="ECO:0007669"/>
    <property type="project" value="InterPro"/>
</dbReference>
<name>A0A9P0H0N9_NEZVI</name>
<feature type="transmembrane region" description="Helical" evidence="5">
    <location>
        <begin position="333"/>
        <end position="351"/>
    </location>
</feature>
<keyword evidence="2" id="KW-0862">Zinc</keyword>
<evidence type="ECO:0000313" key="7">
    <source>
        <dbReference type="EMBL" id="CAH1390511.1"/>
    </source>
</evidence>
<dbReference type="EMBL" id="OV725077">
    <property type="protein sequence ID" value="CAH1390511.1"/>
    <property type="molecule type" value="Genomic_DNA"/>
</dbReference>
<protein>
    <recommendedName>
        <fullName evidence="6">RING-type domain-containing protein</fullName>
    </recommendedName>
</protein>
<keyword evidence="5" id="KW-0472">Membrane</keyword>
<dbReference type="OrthoDB" id="21204at2759"/>
<dbReference type="GO" id="GO:0008270">
    <property type="term" value="F:zinc ion binding"/>
    <property type="evidence" value="ECO:0007669"/>
    <property type="project" value="UniProtKB-KW"/>
</dbReference>
<sequence>MRSGWIALALLFLYLVIVFIAFRILDLIYFCQYGLPSTTIVDPFLLSVKQLKQLLEVRGVSYTGYVEKKELAELVKDSADVLQEELEELSDDIEDKEKLTSTPDPSQFTSASHFYEEVEDTKDSVWLVHVVGKDTLLDDYTWRVVRKKVAPFAIRTGVFNCNHDPRLCKRKGWKEPLLLLAMPRGSKPKDKVILRTCHLNRPQAIIEWLSEELSVRVKKVSSLREVENEWLDSPGKKNSTSTSESNLAVKVLLFTHLLHPPLFLAALSIKFTGRITFGIFSVKKDDQKIGRIPLYLIITPEKTSIYGRRRKEQFNLISMNAFLKSIQPEINDIFLCSLVLVNMFAMLHFSQVFTDSWWRIIVASIWTIVTYNLLLFACWLCVCGALRWPVLSFFGKSASSWLRWFILSNVGSLVRSDWIYLLHSYPLFISSLFIFGRLASLKLPRSANRDSWWEIDCLFRPSVQPTIGHFELEEGLLIERLAVPSFWLTPVTSPDYIKNLRVWKFIKKIKKDSPEAIETLMDSSNAEIVKTLSKGDFPLVIETTECAICLEKYRTNVSLCGLPCGHNYHHKCILIWLQRDNHHCPICRWPAYKQKQN</sequence>
<feature type="domain" description="RING-type" evidence="6">
    <location>
        <begin position="546"/>
        <end position="588"/>
    </location>
</feature>
<dbReference type="GO" id="GO:0036503">
    <property type="term" value="P:ERAD pathway"/>
    <property type="evidence" value="ECO:0007669"/>
    <property type="project" value="TreeGrafter"/>
</dbReference>
<evidence type="ECO:0000256" key="1">
    <source>
        <dbReference type="ARBA" id="ARBA00022771"/>
    </source>
</evidence>
<keyword evidence="1 3" id="KW-0863">Zinc-finger</keyword>
<dbReference type="PANTHER" id="PTHR15302:SF0">
    <property type="entry name" value="E3 UBIQUITIN-PROTEIN LIGASE RNF103"/>
    <property type="match status" value="1"/>
</dbReference>
<evidence type="ECO:0000256" key="2">
    <source>
        <dbReference type="ARBA" id="ARBA00022833"/>
    </source>
</evidence>
<keyword evidence="5" id="KW-0812">Transmembrane</keyword>
<dbReference type="SUPFAM" id="SSF57850">
    <property type="entry name" value="RING/U-box"/>
    <property type="match status" value="1"/>
</dbReference>
<feature type="transmembrane region" description="Helical" evidence="5">
    <location>
        <begin position="418"/>
        <end position="439"/>
    </location>
</feature>
<dbReference type="Pfam" id="PF13639">
    <property type="entry name" value="zf-RING_2"/>
    <property type="match status" value="1"/>
</dbReference>
<feature type="transmembrane region" description="Helical" evidence="5">
    <location>
        <begin position="6"/>
        <end position="25"/>
    </location>
</feature>
<evidence type="ECO:0000256" key="3">
    <source>
        <dbReference type="PROSITE-ProRule" id="PRU00175"/>
    </source>
</evidence>
<evidence type="ECO:0000313" key="8">
    <source>
        <dbReference type="Proteomes" id="UP001152798"/>
    </source>
</evidence>
<feature type="coiled-coil region" evidence="4">
    <location>
        <begin position="72"/>
        <end position="99"/>
    </location>
</feature>
<dbReference type="InterPro" id="IPR001841">
    <property type="entry name" value="Znf_RING"/>
</dbReference>
<dbReference type="Gene3D" id="3.30.40.10">
    <property type="entry name" value="Zinc/RING finger domain, C3HC4 (zinc finger)"/>
    <property type="match status" value="1"/>
</dbReference>
<dbReference type="Proteomes" id="UP001152798">
    <property type="component" value="Chromosome 1"/>
</dbReference>
<keyword evidence="8" id="KW-1185">Reference proteome</keyword>
<accession>A0A9P0H0N9</accession>
<dbReference type="AlphaFoldDB" id="A0A9P0H0N9"/>
<evidence type="ECO:0000256" key="5">
    <source>
        <dbReference type="SAM" id="Phobius"/>
    </source>
</evidence>
<feature type="transmembrane region" description="Helical" evidence="5">
    <location>
        <begin position="357"/>
        <end position="381"/>
    </location>
</feature>
<keyword evidence="1 3" id="KW-0479">Metal-binding</keyword>
<evidence type="ECO:0000256" key="4">
    <source>
        <dbReference type="SAM" id="Coils"/>
    </source>
</evidence>
<dbReference type="PANTHER" id="PTHR15302">
    <property type="entry name" value="E3 UBIQUITIN-PROTEIN LIGASE RNF103"/>
    <property type="match status" value="1"/>
</dbReference>
<organism evidence="7 8">
    <name type="scientific">Nezara viridula</name>
    <name type="common">Southern green stink bug</name>
    <name type="synonym">Cimex viridulus</name>
    <dbReference type="NCBI Taxonomy" id="85310"/>
    <lineage>
        <taxon>Eukaryota</taxon>
        <taxon>Metazoa</taxon>
        <taxon>Ecdysozoa</taxon>
        <taxon>Arthropoda</taxon>
        <taxon>Hexapoda</taxon>
        <taxon>Insecta</taxon>
        <taxon>Pterygota</taxon>
        <taxon>Neoptera</taxon>
        <taxon>Paraneoptera</taxon>
        <taxon>Hemiptera</taxon>
        <taxon>Heteroptera</taxon>
        <taxon>Panheteroptera</taxon>
        <taxon>Pentatomomorpha</taxon>
        <taxon>Pentatomoidea</taxon>
        <taxon>Pentatomidae</taxon>
        <taxon>Pentatominae</taxon>
        <taxon>Nezara</taxon>
    </lineage>
</organism>
<evidence type="ECO:0000259" key="6">
    <source>
        <dbReference type="PROSITE" id="PS50089"/>
    </source>
</evidence>
<keyword evidence="5" id="KW-1133">Transmembrane helix</keyword>
<dbReference type="PROSITE" id="PS50089">
    <property type="entry name" value="ZF_RING_2"/>
    <property type="match status" value="1"/>
</dbReference>
<dbReference type="GO" id="GO:0004842">
    <property type="term" value="F:ubiquitin-protein transferase activity"/>
    <property type="evidence" value="ECO:0007669"/>
    <property type="project" value="InterPro"/>
</dbReference>
<keyword evidence="4" id="KW-0175">Coiled coil</keyword>